<evidence type="ECO:0000313" key="2">
    <source>
        <dbReference type="Proteomes" id="UP000440096"/>
    </source>
</evidence>
<dbReference type="SUPFAM" id="SSF51735">
    <property type="entry name" value="NAD(P)-binding Rossmann-fold domains"/>
    <property type="match status" value="1"/>
</dbReference>
<reference evidence="1 2" key="1">
    <citation type="submission" date="2019-11" db="EMBL/GenBank/DDBJ databases">
        <title>Draft genome of Amycolatopsis RM579.</title>
        <authorList>
            <person name="Duangmal K."/>
            <person name="Mingma R."/>
        </authorList>
    </citation>
    <scope>NUCLEOTIDE SEQUENCE [LARGE SCALE GENOMIC DNA]</scope>
    <source>
        <strain evidence="1 2">RM579</strain>
    </source>
</reference>
<organism evidence="1 2">
    <name type="scientific">Amycolatopsis pithecellobii</name>
    <dbReference type="NCBI Taxonomy" id="664692"/>
    <lineage>
        <taxon>Bacteria</taxon>
        <taxon>Bacillati</taxon>
        <taxon>Actinomycetota</taxon>
        <taxon>Actinomycetes</taxon>
        <taxon>Pseudonocardiales</taxon>
        <taxon>Pseudonocardiaceae</taxon>
        <taxon>Amycolatopsis</taxon>
    </lineage>
</organism>
<proteinExistence type="predicted"/>
<protein>
    <submittedName>
        <fullName evidence="1">SDR family oxidoreductase</fullName>
    </submittedName>
</protein>
<dbReference type="EMBL" id="WMBA01000022">
    <property type="protein sequence ID" value="MTD55461.1"/>
    <property type="molecule type" value="Genomic_DNA"/>
</dbReference>
<dbReference type="AlphaFoldDB" id="A0A6N7Z4N8"/>
<evidence type="ECO:0000313" key="1">
    <source>
        <dbReference type="EMBL" id="MTD55461.1"/>
    </source>
</evidence>
<dbReference type="Pfam" id="PF13561">
    <property type="entry name" value="adh_short_C2"/>
    <property type="match status" value="1"/>
</dbReference>
<sequence>MPRQAQPDEIAEFITFIASDRVRFATGSELVADGGFSLGPVR</sequence>
<gene>
    <name evidence="1" type="ORF">GKO32_15960</name>
</gene>
<dbReference type="InterPro" id="IPR002347">
    <property type="entry name" value="SDR_fam"/>
</dbReference>
<name>A0A6N7Z4N8_9PSEU</name>
<dbReference type="Gene3D" id="3.40.50.720">
    <property type="entry name" value="NAD(P)-binding Rossmann-like Domain"/>
    <property type="match status" value="1"/>
</dbReference>
<keyword evidence="2" id="KW-1185">Reference proteome</keyword>
<dbReference type="Proteomes" id="UP000440096">
    <property type="component" value="Unassembled WGS sequence"/>
</dbReference>
<accession>A0A6N7Z4N8</accession>
<comment type="caution">
    <text evidence="1">The sequence shown here is derived from an EMBL/GenBank/DDBJ whole genome shotgun (WGS) entry which is preliminary data.</text>
</comment>
<dbReference type="InterPro" id="IPR036291">
    <property type="entry name" value="NAD(P)-bd_dom_sf"/>
</dbReference>